<dbReference type="Gramene" id="TKW05656">
    <property type="protein sequence ID" value="TKW05656"/>
    <property type="gene ID" value="SEVIR_7G191050v2"/>
</dbReference>
<dbReference type="EMBL" id="CM016558">
    <property type="protein sequence ID" value="TKW05656.1"/>
    <property type="molecule type" value="Genomic_DNA"/>
</dbReference>
<evidence type="ECO:0000256" key="1">
    <source>
        <dbReference type="SAM" id="MobiDB-lite"/>
    </source>
</evidence>
<accession>A0A4V6D4C9</accession>
<proteinExistence type="predicted"/>
<evidence type="ECO:0000313" key="3">
    <source>
        <dbReference type="Proteomes" id="UP000298652"/>
    </source>
</evidence>
<dbReference type="AlphaFoldDB" id="A0A4V6D4C9"/>
<feature type="compositionally biased region" description="Pro residues" evidence="1">
    <location>
        <begin position="1"/>
        <end position="13"/>
    </location>
</feature>
<name>A0A4V6D4C9_SETVI</name>
<feature type="region of interest" description="Disordered" evidence="1">
    <location>
        <begin position="1"/>
        <end position="31"/>
    </location>
</feature>
<evidence type="ECO:0000313" key="2">
    <source>
        <dbReference type="EMBL" id="TKW05656.1"/>
    </source>
</evidence>
<keyword evidence="3" id="KW-1185">Reference proteome</keyword>
<organism evidence="2 3">
    <name type="scientific">Setaria viridis</name>
    <name type="common">Green bristlegrass</name>
    <name type="synonym">Setaria italica subsp. viridis</name>
    <dbReference type="NCBI Taxonomy" id="4556"/>
    <lineage>
        <taxon>Eukaryota</taxon>
        <taxon>Viridiplantae</taxon>
        <taxon>Streptophyta</taxon>
        <taxon>Embryophyta</taxon>
        <taxon>Tracheophyta</taxon>
        <taxon>Spermatophyta</taxon>
        <taxon>Magnoliopsida</taxon>
        <taxon>Liliopsida</taxon>
        <taxon>Poales</taxon>
        <taxon>Poaceae</taxon>
        <taxon>PACMAD clade</taxon>
        <taxon>Panicoideae</taxon>
        <taxon>Panicodae</taxon>
        <taxon>Paniceae</taxon>
        <taxon>Cenchrinae</taxon>
        <taxon>Setaria</taxon>
    </lineage>
</organism>
<gene>
    <name evidence="2" type="ORF">SEVIR_7G191050v2</name>
</gene>
<feature type="region of interest" description="Disordered" evidence="1">
    <location>
        <begin position="61"/>
        <end position="84"/>
    </location>
</feature>
<sequence>MDGDGDPPPPNPVIPSLSPPTGSILSSAHAAQRQLALGHGGLDGLGSRGVERRRAHARVPLQQGAAPREGPHHHHAHAARRQGPQPLEARQELICESVHRFGFSAILGSEQKLMQPSPTCRMMWLLFNSKEFLLNNGAVKLNSVLDKHEIGEQQINFFGLVSDTVICQSVVIHGIHHN</sequence>
<protein>
    <submittedName>
        <fullName evidence="2">Uncharacterized protein</fullName>
    </submittedName>
</protein>
<dbReference type="Proteomes" id="UP000298652">
    <property type="component" value="Chromosome 7"/>
</dbReference>
<reference evidence="2" key="1">
    <citation type="submission" date="2019-03" db="EMBL/GenBank/DDBJ databases">
        <title>WGS assembly of Setaria viridis.</title>
        <authorList>
            <person name="Huang P."/>
            <person name="Jenkins J."/>
            <person name="Grimwood J."/>
            <person name="Barry K."/>
            <person name="Healey A."/>
            <person name="Mamidi S."/>
            <person name="Sreedasyam A."/>
            <person name="Shu S."/>
            <person name="Feldman M."/>
            <person name="Wu J."/>
            <person name="Yu Y."/>
            <person name="Chen C."/>
            <person name="Johnson J."/>
            <person name="Rokhsar D."/>
            <person name="Baxter I."/>
            <person name="Schmutz J."/>
            <person name="Brutnell T."/>
            <person name="Kellogg E."/>
        </authorList>
    </citation>
    <scope>NUCLEOTIDE SEQUENCE [LARGE SCALE GENOMIC DNA]</scope>
</reference>
<feature type="compositionally biased region" description="Basic residues" evidence="1">
    <location>
        <begin position="71"/>
        <end position="80"/>
    </location>
</feature>